<feature type="compositionally biased region" description="Basic residues" evidence="1">
    <location>
        <begin position="848"/>
        <end position="857"/>
    </location>
</feature>
<dbReference type="InterPro" id="IPR028010">
    <property type="entry name" value="GSAP_C_dom"/>
</dbReference>
<feature type="compositionally biased region" description="Polar residues" evidence="1">
    <location>
        <begin position="51"/>
        <end position="61"/>
    </location>
</feature>
<feature type="region of interest" description="Disordered" evidence="1">
    <location>
        <begin position="1071"/>
        <end position="1131"/>
    </location>
</feature>
<accession>A0ABQ8X496</accession>
<feature type="region of interest" description="Disordered" evidence="1">
    <location>
        <begin position="45"/>
        <end position="97"/>
    </location>
</feature>
<reference evidence="3" key="1">
    <citation type="submission" date="2022-08" db="EMBL/GenBank/DDBJ databases">
        <title>Novel sulfate-reducing endosymbionts in the free-living metamonad Anaeramoeba.</title>
        <authorList>
            <person name="Jerlstrom-Hultqvist J."/>
            <person name="Cepicka I."/>
            <person name="Gallot-Lavallee L."/>
            <person name="Salas-Leiva D."/>
            <person name="Curtis B.A."/>
            <person name="Zahonova K."/>
            <person name="Pipaliya S."/>
            <person name="Dacks J."/>
            <person name="Roger A.J."/>
        </authorList>
    </citation>
    <scope>NUCLEOTIDE SEQUENCE</scope>
    <source>
        <strain evidence="3">Schooner1</strain>
    </source>
</reference>
<feature type="region of interest" description="Disordered" evidence="1">
    <location>
        <begin position="674"/>
        <end position="708"/>
    </location>
</feature>
<feature type="compositionally biased region" description="Acidic residues" evidence="1">
    <location>
        <begin position="677"/>
        <end position="697"/>
    </location>
</feature>
<name>A0ABQ8X496_9EUKA</name>
<keyword evidence="4" id="KW-1185">Reference proteome</keyword>
<evidence type="ECO:0000313" key="3">
    <source>
        <dbReference type="EMBL" id="KAJ6227392.1"/>
    </source>
</evidence>
<feature type="compositionally biased region" description="Acidic residues" evidence="1">
    <location>
        <begin position="1081"/>
        <end position="1094"/>
    </location>
</feature>
<proteinExistence type="predicted"/>
<feature type="compositionally biased region" description="Low complexity" evidence="1">
    <location>
        <begin position="1112"/>
        <end position="1131"/>
    </location>
</feature>
<feature type="compositionally biased region" description="Basic and acidic residues" evidence="1">
    <location>
        <begin position="1071"/>
        <end position="1080"/>
    </location>
</feature>
<protein>
    <submittedName>
        <fullName evidence="3">Gamma-secretase-activating protein</fullName>
    </submittedName>
</protein>
<feature type="compositionally biased region" description="Basic and acidic residues" evidence="1">
    <location>
        <begin position="71"/>
        <end position="94"/>
    </location>
</feature>
<dbReference type="PANTHER" id="PTHR35711:SF1">
    <property type="entry name" value="ECTODERMAL, ISOFORM F"/>
    <property type="match status" value="1"/>
</dbReference>
<feature type="compositionally biased region" description="Basic and acidic residues" evidence="1">
    <location>
        <begin position="509"/>
        <end position="524"/>
    </location>
</feature>
<feature type="compositionally biased region" description="Polar residues" evidence="1">
    <location>
        <begin position="379"/>
        <end position="388"/>
    </location>
</feature>
<evidence type="ECO:0000313" key="4">
    <source>
        <dbReference type="Proteomes" id="UP001150062"/>
    </source>
</evidence>
<feature type="region of interest" description="Disordered" evidence="1">
    <location>
        <begin position="355"/>
        <end position="537"/>
    </location>
</feature>
<feature type="compositionally biased region" description="Low complexity" evidence="1">
    <location>
        <begin position="421"/>
        <end position="458"/>
    </location>
</feature>
<feature type="compositionally biased region" description="Basic and acidic residues" evidence="1">
    <location>
        <begin position="858"/>
        <end position="871"/>
    </location>
</feature>
<feature type="region of interest" description="Disordered" evidence="1">
    <location>
        <begin position="848"/>
        <end position="871"/>
    </location>
</feature>
<feature type="domain" description="Gamma-secretase-activating protein C-terminal" evidence="2">
    <location>
        <begin position="1133"/>
        <end position="1210"/>
    </location>
</feature>
<sequence>MLNIEFFFSSKSLIASTRTNPKTLKIVGIGYNGTLLISKRVQKIKQEKTNDPNSNSKTRTINQNNKKTKKETKTKTKNQKQEKTKNEKTKNEKPKKPKNKKIFFEELYLISYSNRNPISSSKPLWTSKENEIILVASLSCDQSLLIVNTSQKISLKKHKNKSDRTKRHESFVINLKTGESSSILCANQYISKNITFLPIRKELLRSKKKKKEIIKNFHLLSIDRKKKIQILALKISTNSLFNKKRWKTTIRQKKELFQNHVYSQFIAKQQLLWVITSDLNLYFYLHVFKFIGNRFKLQFKILVPQSFVKKCLYKKKLTVKQNTKLPSKQMHTLNHYNSSQEILQKKSKADLIMKKKKLPKTKSCNTMMKKRLNKKNPEENATVNNNGNQKKRENSNDSKQETKGIKREEGEGGEINNHYIDSNPNSNGNTNDSNTNTTTTTTNNNNNDNDNNNNNNNNNDDDDDDDNNNNNMNNNNNSGSDRRNDNSNITNTNTNKKKNNVNRNNNSKSKNDKQNHKNDGDHCNKNKNKNNSRNKEKKNIIPTLNILTPFNDLIKNQIISLFYNIKGNIYLIKLSKEIHCLCHQENLIKNKSRNIIVTIFIIEKQETLVLKIPISEISKDNFKKIRIFFTKIPKNLLLIWIPKYYFHLIDCSPQHLTCTSFRFERDSAFVSTLPDINNDEADDDDDDGDDDNEDEEEGSKCGNNNKSKSEENCLDYPNLITIPTDNCSLFLDKCTGYVYSYRLEIQSLLSILKLPIGAKYSKLIIHYLLSHLGSEKLDNETKENYQNFIYHFLISKASHNLNKQFFKEFLISAPFQLIIQQKKFQNVFISKILPSTTIKKFKTVKKKKKCKGKKKKDNTKNDIKTKSNMKKNDHSNCKSECFTKINLNFDNEVEVDTKCVKIGGGCDYDDDDDLCIAINSEKECDDDESCNDGDIQNFNYAKNLVEISKNNISSEKKQLINQIKVFSFKDIWKNYHQKQAIQLHLDKYLSGKGDTEIEKQRKQLIYNNKTNQNIFLEILTDKINSCWQGKRKEFTANLTNRYNYFRKKELHKLWDLMKSNIIKSLDNEKKYEKKNEKDNDNDNNDDGDDDDDNDNNINNNEKKKNKNKIPNKSKSDSISKNNNNNCKCNSNRNRNNIKEIKMWFQILLNLSSTFEKLFFDPPKDFDYYFLRLSYKSLKKNEFCCYLNQNILEIDQEFVQELIDNKKENSQFISKCITHLKNQKLSLKYLMKNCKEKTLLLQYLSSKHYQVYQNWKTSFPCNYDNFFAPYEINFKVFNDSFSQLSLNKEQIFILQNFDAFLPEKIL</sequence>
<feature type="compositionally biased region" description="Basic and acidic residues" evidence="1">
    <location>
        <begin position="390"/>
        <end position="410"/>
    </location>
</feature>
<evidence type="ECO:0000256" key="1">
    <source>
        <dbReference type="SAM" id="MobiDB-lite"/>
    </source>
</evidence>
<organism evidence="3 4">
    <name type="scientific">Anaeramoeba flamelloides</name>
    <dbReference type="NCBI Taxonomy" id="1746091"/>
    <lineage>
        <taxon>Eukaryota</taxon>
        <taxon>Metamonada</taxon>
        <taxon>Anaeramoebidae</taxon>
        <taxon>Anaeramoeba</taxon>
    </lineage>
</organism>
<feature type="compositionally biased region" description="Low complexity" evidence="1">
    <location>
        <begin position="468"/>
        <end position="479"/>
    </location>
</feature>
<dbReference type="Pfam" id="PF14959">
    <property type="entry name" value="GSAP-16"/>
    <property type="match status" value="1"/>
</dbReference>
<dbReference type="Proteomes" id="UP001150062">
    <property type="component" value="Unassembled WGS sequence"/>
</dbReference>
<dbReference type="PANTHER" id="PTHR35711">
    <property type="entry name" value="EXPRESSED PROTEIN"/>
    <property type="match status" value="1"/>
</dbReference>
<comment type="caution">
    <text evidence="3">The sequence shown here is derived from an EMBL/GenBank/DDBJ whole genome shotgun (WGS) entry which is preliminary data.</text>
</comment>
<gene>
    <name evidence="3" type="ORF">M0813_09974</name>
</gene>
<dbReference type="EMBL" id="JAOAOG010000336">
    <property type="protein sequence ID" value="KAJ6227392.1"/>
    <property type="molecule type" value="Genomic_DNA"/>
</dbReference>
<evidence type="ECO:0000259" key="2">
    <source>
        <dbReference type="Pfam" id="PF14959"/>
    </source>
</evidence>